<organism evidence="2 3">
    <name type="scientific">Aspergillus wentii DTO 134E9</name>
    <dbReference type="NCBI Taxonomy" id="1073089"/>
    <lineage>
        <taxon>Eukaryota</taxon>
        <taxon>Fungi</taxon>
        <taxon>Dikarya</taxon>
        <taxon>Ascomycota</taxon>
        <taxon>Pezizomycotina</taxon>
        <taxon>Eurotiomycetes</taxon>
        <taxon>Eurotiomycetidae</taxon>
        <taxon>Eurotiales</taxon>
        <taxon>Aspergillaceae</taxon>
        <taxon>Aspergillus</taxon>
        <taxon>Aspergillus subgen. Cremei</taxon>
    </lineage>
</organism>
<feature type="chain" id="PRO_5013245249" description="Peptidase inhibitor I78 family protein" evidence="1">
    <location>
        <begin position="20"/>
        <end position="88"/>
    </location>
</feature>
<proteinExistence type="predicted"/>
<dbReference type="AlphaFoldDB" id="A0A1L9RAH6"/>
<dbReference type="Proteomes" id="UP000184383">
    <property type="component" value="Unassembled WGS sequence"/>
</dbReference>
<evidence type="ECO:0000313" key="3">
    <source>
        <dbReference type="Proteomes" id="UP000184383"/>
    </source>
</evidence>
<dbReference type="EMBL" id="KV878215">
    <property type="protein sequence ID" value="OJJ31924.1"/>
    <property type="molecule type" value="Genomic_DNA"/>
</dbReference>
<dbReference type="VEuPathDB" id="FungiDB:ASPWEDRAFT_175237"/>
<evidence type="ECO:0000256" key="1">
    <source>
        <dbReference type="SAM" id="SignalP"/>
    </source>
</evidence>
<gene>
    <name evidence="2" type="ORF">ASPWEDRAFT_175237</name>
</gene>
<sequence length="88" mass="9377">MKLALPFLFALAGIHSAIAQSSDTCEADANTINQSFTGAPYNEDVSSLLSTEDIRVIHFGDEVTLDSKPSRLTILLDADGNIKSAGCY</sequence>
<dbReference type="Gene3D" id="3.30.10.10">
    <property type="entry name" value="Trypsin Inhibitor V, subunit A"/>
    <property type="match status" value="1"/>
</dbReference>
<accession>A0A1L9RAH6</accession>
<feature type="signal peptide" evidence="1">
    <location>
        <begin position="1"/>
        <end position="19"/>
    </location>
</feature>
<reference evidence="3" key="1">
    <citation type="journal article" date="2017" name="Genome Biol.">
        <title>Comparative genomics reveals high biological diversity and specific adaptations in the industrially and medically important fungal genus Aspergillus.</title>
        <authorList>
            <person name="de Vries R.P."/>
            <person name="Riley R."/>
            <person name="Wiebenga A."/>
            <person name="Aguilar-Osorio G."/>
            <person name="Amillis S."/>
            <person name="Uchima C.A."/>
            <person name="Anderluh G."/>
            <person name="Asadollahi M."/>
            <person name="Askin M."/>
            <person name="Barry K."/>
            <person name="Battaglia E."/>
            <person name="Bayram O."/>
            <person name="Benocci T."/>
            <person name="Braus-Stromeyer S.A."/>
            <person name="Caldana C."/>
            <person name="Canovas D."/>
            <person name="Cerqueira G.C."/>
            <person name="Chen F."/>
            <person name="Chen W."/>
            <person name="Choi C."/>
            <person name="Clum A."/>
            <person name="Dos Santos R.A."/>
            <person name="Damasio A.R."/>
            <person name="Diallinas G."/>
            <person name="Emri T."/>
            <person name="Fekete E."/>
            <person name="Flipphi M."/>
            <person name="Freyberg S."/>
            <person name="Gallo A."/>
            <person name="Gournas C."/>
            <person name="Habgood R."/>
            <person name="Hainaut M."/>
            <person name="Harispe M.L."/>
            <person name="Henrissat B."/>
            <person name="Hilden K.S."/>
            <person name="Hope R."/>
            <person name="Hossain A."/>
            <person name="Karabika E."/>
            <person name="Karaffa L."/>
            <person name="Karanyi Z."/>
            <person name="Krasevec N."/>
            <person name="Kuo A."/>
            <person name="Kusch H."/>
            <person name="LaButti K."/>
            <person name="Lagendijk E.L."/>
            <person name="Lapidus A."/>
            <person name="Levasseur A."/>
            <person name="Lindquist E."/>
            <person name="Lipzen A."/>
            <person name="Logrieco A.F."/>
            <person name="MacCabe A."/>
            <person name="Maekelae M.R."/>
            <person name="Malavazi I."/>
            <person name="Melin P."/>
            <person name="Meyer V."/>
            <person name="Mielnichuk N."/>
            <person name="Miskei M."/>
            <person name="Molnar A.P."/>
            <person name="Mule G."/>
            <person name="Ngan C.Y."/>
            <person name="Orejas M."/>
            <person name="Orosz E."/>
            <person name="Ouedraogo J.P."/>
            <person name="Overkamp K.M."/>
            <person name="Park H.-S."/>
            <person name="Perrone G."/>
            <person name="Piumi F."/>
            <person name="Punt P.J."/>
            <person name="Ram A.F."/>
            <person name="Ramon A."/>
            <person name="Rauscher S."/>
            <person name="Record E."/>
            <person name="Riano-Pachon D.M."/>
            <person name="Robert V."/>
            <person name="Roehrig J."/>
            <person name="Ruller R."/>
            <person name="Salamov A."/>
            <person name="Salih N.S."/>
            <person name="Samson R.A."/>
            <person name="Sandor E."/>
            <person name="Sanguinetti M."/>
            <person name="Schuetze T."/>
            <person name="Sepcic K."/>
            <person name="Shelest E."/>
            <person name="Sherlock G."/>
            <person name="Sophianopoulou V."/>
            <person name="Squina F.M."/>
            <person name="Sun H."/>
            <person name="Susca A."/>
            <person name="Todd R.B."/>
            <person name="Tsang A."/>
            <person name="Unkles S.E."/>
            <person name="van de Wiele N."/>
            <person name="van Rossen-Uffink D."/>
            <person name="Oliveira J.V."/>
            <person name="Vesth T.C."/>
            <person name="Visser J."/>
            <person name="Yu J.-H."/>
            <person name="Zhou M."/>
            <person name="Andersen M.R."/>
            <person name="Archer D.B."/>
            <person name="Baker S.E."/>
            <person name="Benoit I."/>
            <person name="Brakhage A.A."/>
            <person name="Braus G.H."/>
            <person name="Fischer R."/>
            <person name="Frisvad J.C."/>
            <person name="Goldman G.H."/>
            <person name="Houbraken J."/>
            <person name="Oakley B."/>
            <person name="Pocsi I."/>
            <person name="Scazzocchio C."/>
            <person name="Seiboth B."/>
            <person name="vanKuyk P.A."/>
            <person name="Wortman J."/>
            <person name="Dyer P.S."/>
            <person name="Grigoriev I.V."/>
        </authorList>
    </citation>
    <scope>NUCLEOTIDE SEQUENCE [LARGE SCALE GENOMIC DNA]</scope>
    <source>
        <strain evidence="3">DTO 134E9</strain>
    </source>
</reference>
<evidence type="ECO:0000313" key="2">
    <source>
        <dbReference type="EMBL" id="OJJ31924.1"/>
    </source>
</evidence>
<name>A0A1L9RAH6_ASPWE</name>
<dbReference type="InterPro" id="IPR021719">
    <property type="entry name" value="Prot_inh_I78"/>
</dbReference>
<dbReference type="Pfam" id="PF11720">
    <property type="entry name" value="Inhibitor_I78"/>
    <property type="match status" value="1"/>
</dbReference>
<evidence type="ECO:0008006" key="4">
    <source>
        <dbReference type="Google" id="ProtNLM"/>
    </source>
</evidence>
<keyword evidence="3" id="KW-1185">Reference proteome</keyword>
<dbReference type="RefSeq" id="XP_040685601.1">
    <property type="nucleotide sequence ID" value="XM_040831334.1"/>
</dbReference>
<protein>
    <recommendedName>
        <fullName evidence="4">Peptidase inhibitor I78 family protein</fullName>
    </recommendedName>
</protein>
<dbReference type="GeneID" id="63747182"/>
<keyword evidence="1" id="KW-0732">Signal</keyword>